<comment type="similarity">
    <text evidence="1">Belongs to the peptidase S28 family.</text>
</comment>
<sequence length="175" mass="20473">MQFAVTFCLAFTFLHSFLECRVTSLRQPRYVFKRGRFRNALTGFEPQAVSRAKNLPSDSHVKLQWITQKLDHFDPTNNETWQQVGIFGPRAIPSWVYGYSPAKQVNNLYSQRCWTNEEFYEPGGPQFLLIGGEYEATPDRIAGENGFNWIQQAKRFRAACFYLEHRYYGESRPKP</sequence>
<keyword evidence="8" id="KW-1185">Reference proteome</keyword>
<dbReference type="InterPro" id="IPR008758">
    <property type="entry name" value="Peptidase_S28"/>
</dbReference>
<dbReference type="Gene3D" id="3.40.50.1820">
    <property type="entry name" value="alpha/beta hydrolase"/>
    <property type="match status" value="1"/>
</dbReference>
<dbReference type="PANTHER" id="PTHR11010:SF117">
    <property type="entry name" value="SERINE PROTEASE 16"/>
    <property type="match status" value="1"/>
</dbReference>
<evidence type="ECO:0000256" key="6">
    <source>
        <dbReference type="SAM" id="SignalP"/>
    </source>
</evidence>
<evidence type="ECO:0000313" key="7">
    <source>
        <dbReference type="EMBL" id="VDP34724.1"/>
    </source>
</evidence>
<dbReference type="GO" id="GO:0070008">
    <property type="term" value="F:serine-type exopeptidase activity"/>
    <property type="evidence" value="ECO:0007669"/>
    <property type="project" value="InterPro"/>
</dbReference>
<dbReference type="GO" id="GO:0008239">
    <property type="term" value="F:dipeptidyl-peptidase activity"/>
    <property type="evidence" value="ECO:0007669"/>
    <property type="project" value="TreeGrafter"/>
</dbReference>
<reference evidence="7 8" key="2">
    <citation type="submission" date="2018-11" db="EMBL/GenBank/DDBJ databases">
        <authorList>
            <consortium name="Pathogen Informatics"/>
        </authorList>
    </citation>
    <scope>NUCLEOTIDE SEQUENCE [LARGE SCALE GENOMIC DNA]</scope>
</reference>
<evidence type="ECO:0000313" key="9">
    <source>
        <dbReference type="WBParaSite" id="SBAD_0001117101-mRNA-1"/>
    </source>
</evidence>
<feature type="signal peptide" evidence="6">
    <location>
        <begin position="1"/>
        <end position="20"/>
    </location>
</feature>
<dbReference type="Proteomes" id="UP000270296">
    <property type="component" value="Unassembled WGS sequence"/>
</dbReference>
<dbReference type="Pfam" id="PF05577">
    <property type="entry name" value="Peptidase_S28"/>
    <property type="match status" value="1"/>
</dbReference>
<dbReference type="OrthoDB" id="1735038at2759"/>
<dbReference type="EMBL" id="UZAM01014580">
    <property type="protein sequence ID" value="VDP34724.1"/>
    <property type="molecule type" value="Genomic_DNA"/>
</dbReference>
<evidence type="ECO:0000256" key="2">
    <source>
        <dbReference type="ARBA" id="ARBA00022670"/>
    </source>
</evidence>
<keyword evidence="5" id="KW-0325">Glycoprotein</keyword>
<keyword evidence="2" id="KW-0645">Protease</keyword>
<dbReference type="InterPro" id="IPR029058">
    <property type="entry name" value="AB_hydrolase_fold"/>
</dbReference>
<name>A0A183J4J7_9BILA</name>
<keyword evidence="3 6" id="KW-0732">Signal</keyword>
<evidence type="ECO:0000256" key="5">
    <source>
        <dbReference type="ARBA" id="ARBA00023180"/>
    </source>
</evidence>
<evidence type="ECO:0000256" key="3">
    <source>
        <dbReference type="ARBA" id="ARBA00022729"/>
    </source>
</evidence>
<organism evidence="9">
    <name type="scientific">Soboliphyme baturini</name>
    <dbReference type="NCBI Taxonomy" id="241478"/>
    <lineage>
        <taxon>Eukaryota</taxon>
        <taxon>Metazoa</taxon>
        <taxon>Ecdysozoa</taxon>
        <taxon>Nematoda</taxon>
        <taxon>Enoplea</taxon>
        <taxon>Dorylaimia</taxon>
        <taxon>Dioctophymatida</taxon>
        <taxon>Dioctophymatoidea</taxon>
        <taxon>Soboliphymatidae</taxon>
        <taxon>Soboliphyme</taxon>
    </lineage>
</organism>
<accession>A0A183J4J7</accession>
<dbReference type="AlphaFoldDB" id="A0A183J4J7"/>
<reference evidence="9" key="1">
    <citation type="submission" date="2016-06" db="UniProtKB">
        <authorList>
            <consortium name="WormBaseParasite"/>
        </authorList>
    </citation>
    <scope>IDENTIFICATION</scope>
</reference>
<evidence type="ECO:0000313" key="8">
    <source>
        <dbReference type="Proteomes" id="UP000270296"/>
    </source>
</evidence>
<protein>
    <submittedName>
        <fullName evidence="9">Serine carboxypeptidase</fullName>
    </submittedName>
</protein>
<proteinExistence type="inferred from homology"/>
<keyword evidence="4" id="KW-0378">Hydrolase</keyword>
<dbReference type="PANTHER" id="PTHR11010">
    <property type="entry name" value="PROTEASE S28 PRO-X CARBOXYPEPTIDASE-RELATED"/>
    <property type="match status" value="1"/>
</dbReference>
<dbReference type="WBParaSite" id="SBAD_0001117101-mRNA-1">
    <property type="protein sequence ID" value="SBAD_0001117101-mRNA-1"/>
    <property type="gene ID" value="SBAD_0001117101"/>
</dbReference>
<evidence type="ECO:0000256" key="4">
    <source>
        <dbReference type="ARBA" id="ARBA00022801"/>
    </source>
</evidence>
<feature type="chain" id="PRO_5043140383" evidence="6">
    <location>
        <begin position="21"/>
        <end position="175"/>
    </location>
</feature>
<gene>
    <name evidence="7" type="ORF">SBAD_LOCUS10795</name>
</gene>
<dbReference type="GO" id="GO:0006508">
    <property type="term" value="P:proteolysis"/>
    <property type="evidence" value="ECO:0007669"/>
    <property type="project" value="UniProtKB-KW"/>
</dbReference>
<evidence type="ECO:0000256" key="1">
    <source>
        <dbReference type="ARBA" id="ARBA00011079"/>
    </source>
</evidence>